<dbReference type="EMBL" id="MK494099">
    <property type="protein sequence ID" value="QBP29773.1"/>
    <property type="molecule type" value="Genomic_DNA"/>
</dbReference>
<dbReference type="KEGG" id="vg:63743108"/>
<dbReference type="RefSeq" id="YP_010049785.1">
    <property type="nucleotide sequence ID" value="NC_054393.1"/>
</dbReference>
<dbReference type="Proteomes" id="UP000294565">
    <property type="component" value="Segment"/>
</dbReference>
<dbReference type="GeneID" id="63743108"/>
<reference evidence="1 2" key="1">
    <citation type="submission" date="2019-02" db="EMBL/GenBank/DDBJ databases">
        <authorList>
            <person name="Kanzanas C."/>
            <person name="Smith M.A."/>
            <person name="Zack K.M."/>
            <person name="Garlena R.A."/>
            <person name="Russell D.A."/>
            <person name="Pope W.H."/>
            <person name="Jacobs-Sera D."/>
            <person name="Hatfull G.F."/>
        </authorList>
    </citation>
    <scope>NUCLEOTIDE SEQUENCE [LARGE SCALE GENOMIC DNA]</scope>
</reference>
<evidence type="ECO:0000313" key="2">
    <source>
        <dbReference type="Proteomes" id="UP000294565"/>
    </source>
</evidence>
<accession>A0A482J883</accession>
<evidence type="ECO:0000313" key="1">
    <source>
        <dbReference type="EMBL" id="QBP29773.1"/>
    </source>
</evidence>
<sequence>MTTATTSAWIASVPAIVVAAAEESGWTLIGDETSDTRSLVLGKDRHELLVRFRPNGAIHYAAHNVYSAKGVPDSVPEVYARGQLPDEDAPVSGEATDARYTPAALLAHVLGQIGGYRL</sequence>
<keyword evidence="2" id="KW-1185">Reference proteome</keyword>
<gene>
    <name evidence="1" type="primary">118</name>
    <name evidence="1" type="ORF">SEA_TYPHA_118</name>
</gene>
<protein>
    <submittedName>
        <fullName evidence="1">Uncharacterized protein</fullName>
    </submittedName>
</protein>
<name>A0A482J883_9CAUD</name>
<proteinExistence type="predicted"/>
<organism evidence="1 2">
    <name type="scientific">Mycobacterium phage Typha</name>
    <dbReference type="NCBI Taxonomy" id="2517971"/>
    <lineage>
        <taxon>Viruses</taxon>
        <taxon>Duplodnaviria</taxon>
        <taxon>Heunggongvirae</taxon>
        <taxon>Uroviricota</taxon>
        <taxon>Caudoviricetes</taxon>
        <taxon>Typhavirus</taxon>
        <taxon>Typhavirus typha</taxon>
    </lineage>
</organism>